<evidence type="ECO:0000259" key="13">
    <source>
        <dbReference type="Pfam" id="PF01095"/>
    </source>
</evidence>
<gene>
    <name evidence="14" type="ORF">N0V93_010203</name>
</gene>
<evidence type="ECO:0000256" key="7">
    <source>
        <dbReference type="ARBA" id="ARBA00022801"/>
    </source>
</evidence>
<evidence type="ECO:0000256" key="2">
    <source>
        <dbReference type="ARBA" id="ARBA00005184"/>
    </source>
</evidence>
<comment type="pathway">
    <text evidence="2 11">Glycan metabolism; pectin degradation; 2-dehydro-3-deoxy-D-gluconate from pectin: step 1/5.</text>
</comment>
<keyword evidence="5 11" id="KW-0964">Secreted</keyword>
<dbReference type="GO" id="GO:0045490">
    <property type="term" value="P:pectin catabolic process"/>
    <property type="evidence" value="ECO:0007669"/>
    <property type="project" value="UniProtKB-UniRule"/>
</dbReference>
<sequence>MVKPIAIIPALAAFGAALDLRQWGSNGPSGFGGGSSSWSSPGAVSSQFSGSSTSGSGSSSSSSSSDASSSSVSSSSDDDASSTYTSSGASASGSASSSTSSSSSAQGSSVSSSSSSSTSSSSSSRTTAPSGSITVCTSGCDYTTIQDAVDSLDTSSSSAQSIFISSGTYTEQVTIPTLGGALTIYGETEDTSDYSGNVVSIEHSSSLASGAADDEHTGTLIIEADNVAVYNIDIKNTYGEGSQAIALSAYGSSQGYYGVGLYGYQDTLLAETGYQIYANCYIEGAVDFIFGQEARIWVVGSTIASIGAGAITANGRDSEDNVSYYVFDSCTIQAGSTDPGEGVVYLGRPWEPYARVAFQSCTLSDIIASAGWEEWSSSEPNTDDVTFEEYNNSGDGASGTRASFATTMTSALTIDTILGSDYADWVDADYI</sequence>
<protein>
    <recommendedName>
        <fullName evidence="4 11">Pectinesterase</fullName>
        <ecNumber evidence="4 11">3.1.1.11</ecNumber>
    </recommendedName>
</protein>
<evidence type="ECO:0000256" key="9">
    <source>
        <dbReference type="ARBA" id="ARBA00047928"/>
    </source>
</evidence>
<evidence type="ECO:0000256" key="1">
    <source>
        <dbReference type="ARBA" id="ARBA00004613"/>
    </source>
</evidence>
<keyword evidence="8 11" id="KW-0063">Aspartyl esterase</keyword>
<comment type="caution">
    <text evidence="14">The sequence shown here is derived from an EMBL/GenBank/DDBJ whole genome shotgun (WGS) entry which is preliminary data.</text>
</comment>
<keyword evidence="6 11" id="KW-0732">Signal</keyword>
<dbReference type="EMBL" id="JAPEVB010000007">
    <property type="protein sequence ID" value="KAJ4385772.1"/>
    <property type="molecule type" value="Genomic_DNA"/>
</dbReference>
<keyword evidence="11" id="KW-0961">Cell wall biogenesis/degradation</keyword>
<dbReference type="AlphaFoldDB" id="A0A9W8YIH8"/>
<proteinExistence type="inferred from homology"/>
<feature type="domain" description="Pectinesterase catalytic" evidence="13">
    <location>
        <begin position="133"/>
        <end position="399"/>
    </location>
</feature>
<feature type="chain" id="PRO_5041014370" description="Pectinesterase" evidence="11">
    <location>
        <begin position="18"/>
        <end position="431"/>
    </location>
</feature>
<evidence type="ECO:0000313" key="14">
    <source>
        <dbReference type="EMBL" id="KAJ4385772.1"/>
    </source>
</evidence>
<evidence type="ECO:0000256" key="4">
    <source>
        <dbReference type="ARBA" id="ARBA00013229"/>
    </source>
</evidence>
<evidence type="ECO:0000256" key="6">
    <source>
        <dbReference type="ARBA" id="ARBA00022729"/>
    </source>
</evidence>
<comment type="catalytic activity">
    <reaction evidence="9 11">
        <text>[(1-&gt;4)-alpha-D-galacturonosyl methyl ester](n) + n H2O = [(1-&gt;4)-alpha-D-galacturonosyl](n) + n methanol + n H(+)</text>
        <dbReference type="Rhea" id="RHEA:22380"/>
        <dbReference type="Rhea" id="RHEA-COMP:14570"/>
        <dbReference type="Rhea" id="RHEA-COMP:14573"/>
        <dbReference type="ChEBI" id="CHEBI:15377"/>
        <dbReference type="ChEBI" id="CHEBI:15378"/>
        <dbReference type="ChEBI" id="CHEBI:17790"/>
        <dbReference type="ChEBI" id="CHEBI:140522"/>
        <dbReference type="ChEBI" id="CHEBI:140523"/>
        <dbReference type="EC" id="3.1.1.11"/>
    </reaction>
</comment>
<dbReference type="EC" id="3.1.1.11" evidence="4 11"/>
<evidence type="ECO:0000256" key="11">
    <source>
        <dbReference type="RuleBase" id="RU000589"/>
    </source>
</evidence>
<accession>A0A9W8YIH8</accession>
<name>A0A9W8YIH8_9PEZI</name>
<dbReference type="SUPFAM" id="SSF51126">
    <property type="entry name" value="Pectin lyase-like"/>
    <property type="match status" value="1"/>
</dbReference>
<dbReference type="Proteomes" id="UP001140453">
    <property type="component" value="Unassembled WGS sequence"/>
</dbReference>
<dbReference type="PROSITE" id="PS00503">
    <property type="entry name" value="PECTINESTERASE_2"/>
    <property type="match status" value="1"/>
</dbReference>
<feature type="active site" evidence="10">
    <location>
        <position position="287"/>
    </location>
</feature>
<dbReference type="OrthoDB" id="2019149at2759"/>
<dbReference type="InterPro" id="IPR012334">
    <property type="entry name" value="Pectin_lyas_fold"/>
</dbReference>
<feature type="region of interest" description="Disordered" evidence="12">
    <location>
        <begin position="25"/>
        <end position="132"/>
    </location>
</feature>
<reference evidence="14" key="1">
    <citation type="submission" date="2022-10" db="EMBL/GenBank/DDBJ databases">
        <title>Tapping the CABI collections for fungal endophytes: first genome assemblies for Collariella, Neodidymelliopsis, Ascochyta clinopodiicola, Didymella pomorum, Didymosphaeria variabile, Neocosmospora piperis and Neocucurbitaria cava.</title>
        <authorList>
            <person name="Hill R."/>
        </authorList>
    </citation>
    <scope>NUCLEOTIDE SEQUENCE</scope>
    <source>
        <strain evidence="14">IMI 355082</strain>
    </source>
</reference>
<keyword evidence="7 11" id="KW-0378">Hydrolase</keyword>
<evidence type="ECO:0000256" key="8">
    <source>
        <dbReference type="ARBA" id="ARBA00023085"/>
    </source>
</evidence>
<dbReference type="PANTHER" id="PTHR31321:SF127">
    <property type="entry name" value="PECTINESTERASE"/>
    <property type="match status" value="1"/>
</dbReference>
<evidence type="ECO:0000313" key="15">
    <source>
        <dbReference type="Proteomes" id="UP001140453"/>
    </source>
</evidence>
<dbReference type="FunFam" id="2.160.20.10:FF:000014">
    <property type="entry name" value="Pectinesterase"/>
    <property type="match status" value="1"/>
</dbReference>
<dbReference type="InterPro" id="IPR011050">
    <property type="entry name" value="Pectin_lyase_fold/virulence"/>
</dbReference>
<evidence type="ECO:0000256" key="5">
    <source>
        <dbReference type="ARBA" id="ARBA00022525"/>
    </source>
</evidence>
<dbReference type="GO" id="GO:0030599">
    <property type="term" value="F:pectinesterase activity"/>
    <property type="evidence" value="ECO:0007669"/>
    <property type="project" value="UniProtKB-UniRule"/>
</dbReference>
<dbReference type="InterPro" id="IPR000070">
    <property type="entry name" value="Pectinesterase_cat"/>
</dbReference>
<dbReference type="InterPro" id="IPR033131">
    <property type="entry name" value="Pectinesterase_Asp_AS"/>
</dbReference>
<keyword evidence="15" id="KW-1185">Reference proteome</keyword>
<comment type="function">
    <text evidence="11">Involved in maceration and soft-rotting of plant tissue.</text>
</comment>
<feature type="compositionally biased region" description="Low complexity" evidence="12">
    <location>
        <begin position="36"/>
        <end position="132"/>
    </location>
</feature>
<feature type="signal peptide" evidence="11">
    <location>
        <begin position="1"/>
        <end position="17"/>
    </location>
</feature>
<organism evidence="14 15">
    <name type="scientific">Gnomoniopsis smithogilvyi</name>
    <dbReference type="NCBI Taxonomy" id="1191159"/>
    <lineage>
        <taxon>Eukaryota</taxon>
        <taxon>Fungi</taxon>
        <taxon>Dikarya</taxon>
        <taxon>Ascomycota</taxon>
        <taxon>Pezizomycotina</taxon>
        <taxon>Sordariomycetes</taxon>
        <taxon>Sordariomycetidae</taxon>
        <taxon>Diaporthales</taxon>
        <taxon>Gnomoniaceae</taxon>
        <taxon>Gnomoniopsis</taxon>
    </lineage>
</organism>
<dbReference type="GO" id="GO:0042545">
    <property type="term" value="P:cell wall modification"/>
    <property type="evidence" value="ECO:0007669"/>
    <property type="project" value="UniProtKB-UniRule"/>
</dbReference>
<evidence type="ECO:0000256" key="12">
    <source>
        <dbReference type="SAM" id="MobiDB-lite"/>
    </source>
</evidence>
<evidence type="ECO:0000256" key="10">
    <source>
        <dbReference type="PROSITE-ProRule" id="PRU10040"/>
    </source>
</evidence>
<dbReference type="Pfam" id="PF01095">
    <property type="entry name" value="Pectinesterase"/>
    <property type="match status" value="1"/>
</dbReference>
<dbReference type="PANTHER" id="PTHR31321">
    <property type="entry name" value="ACYL-COA THIOESTER HYDROLASE YBHC-RELATED"/>
    <property type="match status" value="1"/>
</dbReference>
<evidence type="ECO:0000256" key="3">
    <source>
        <dbReference type="ARBA" id="ARBA00008891"/>
    </source>
</evidence>
<dbReference type="GO" id="GO:0005576">
    <property type="term" value="C:extracellular region"/>
    <property type="evidence" value="ECO:0007669"/>
    <property type="project" value="UniProtKB-SubCell"/>
</dbReference>
<dbReference type="Gene3D" id="2.160.20.10">
    <property type="entry name" value="Single-stranded right-handed beta-helix, Pectin lyase-like"/>
    <property type="match status" value="1"/>
</dbReference>
<comment type="similarity">
    <text evidence="3">Belongs to the pectinesterase family.</text>
</comment>
<comment type="subcellular location">
    <subcellularLocation>
        <location evidence="1 11">Secreted</location>
    </subcellularLocation>
</comment>